<organism evidence="3 4">
    <name type="scientific">Arthrobacter pityocampae</name>
    <dbReference type="NCBI Taxonomy" id="547334"/>
    <lineage>
        <taxon>Bacteria</taxon>
        <taxon>Bacillati</taxon>
        <taxon>Actinomycetota</taxon>
        <taxon>Actinomycetes</taxon>
        <taxon>Micrococcales</taxon>
        <taxon>Micrococcaceae</taxon>
        <taxon>Arthrobacter</taxon>
    </lineage>
</organism>
<dbReference type="OrthoDB" id="344630at2"/>
<dbReference type="AlphaFoldDB" id="A0A2S5IU31"/>
<accession>A0A2S5IU31</accession>
<dbReference type="Proteomes" id="UP000239297">
    <property type="component" value="Unassembled WGS sequence"/>
</dbReference>
<proteinExistence type="predicted"/>
<feature type="domain" description="TIR" evidence="2">
    <location>
        <begin position="101"/>
        <end position="176"/>
    </location>
</feature>
<evidence type="ECO:0000313" key="4">
    <source>
        <dbReference type="Proteomes" id="UP000239297"/>
    </source>
</evidence>
<dbReference type="EMBL" id="PRKW01000007">
    <property type="protein sequence ID" value="PPB48046.1"/>
    <property type="molecule type" value="Genomic_DNA"/>
</dbReference>
<dbReference type="Pfam" id="PF13676">
    <property type="entry name" value="TIR_2"/>
    <property type="match status" value="1"/>
</dbReference>
<evidence type="ECO:0000259" key="2">
    <source>
        <dbReference type="Pfam" id="PF13676"/>
    </source>
</evidence>
<dbReference type="Gene3D" id="3.40.50.10140">
    <property type="entry name" value="Toll/interleukin-1 receptor homology (TIR) domain"/>
    <property type="match status" value="1"/>
</dbReference>
<evidence type="ECO:0000256" key="1">
    <source>
        <dbReference type="SAM" id="MobiDB-lite"/>
    </source>
</evidence>
<dbReference type="InterPro" id="IPR035897">
    <property type="entry name" value="Toll_tir_struct_dom_sf"/>
</dbReference>
<feature type="compositionally biased region" description="Polar residues" evidence="1">
    <location>
        <begin position="343"/>
        <end position="356"/>
    </location>
</feature>
<dbReference type="InterPro" id="IPR000157">
    <property type="entry name" value="TIR_dom"/>
</dbReference>
<evidence type="ECO:0000313" key="3">
    <source>
        <dbReference type="EMBL" id="PPB48046.1"/>
    </source>
</evidence>
<dbReference type="RefSeq" id="WP_104122740.1">
    <property type="nucleotide sequence ID" value="NZ_PRKW01000007.1"/>
</dbReference>
<sequence length="356" mass="39411">MAIDYEKLRLLRAVSEQMTSMSLADLNMVLYEAGIAELPDHWEGDDNYGPTDDDTKKRIASTTLRDLTRAQLREISTALQQVFDAPEIGVFVEDESPLQLFASHLTTQQSFVKKVADALKTYGVTLFVAHEDVAVDDEWHTAIETSLQSVHGGVVFLLPRIIESAWCDQEVGWLLGRGVPVLGLKFSGQDPYGPFGKKQAQPVPSAATAEVVAASIMEWASKKPQLRQVLNTSLSFALQKSWRYDMSNAIWEHLSESDNLDSNQVAAITIALRDNDQVYGAECRVGPQTGKRLVIVIFDHLRKQPGYADNEELIAEAATLRRVPGFTQSDTLADTKPAVTPRGVSSSWTNYSEPPF</sequence>
<protein>
    <recommendedName>
        <fullName evidence="2">TIR domain-containing protein</fullName>
    </recommendedName>
</protein>
<name>A0A2S5IU31_9MICC</name>
<dbReference type="SUPFAM" id="SSF52200">
    <property type="entry name" value="Toll/Interleukin receptor TIR domain"/>
    <property type="match status" value="1"/>
</dbReference>
<keyword evidence="4" id="KW-1185">Reference proteome</keyword>
<dbReference type="GO" id="GO:0007165">
    <property type="term" value="P:signal transduction"/>
    <property type="evidence" value="ECO:0007669"/>
    <property type="project" value="InterPro"/>
</dbReference>
<comment type="caution">
    <text evidence="3">The sequence shown here is derived from an EMBL/GenBank/DDBJ whole genome shotgun (WGS) entry which is preliminary data.</text>
</comment>
<feature type="region of interest" description="Disordered" evidence="1">
    <location>
        <begin position="330"/>
        <end position="356"/>
    </location>
</feature>
<gene>
    <name evidence="3" type="ORF">C4K88_16485</name>
</gene>
<reference evidence="3 4" key="1">
    <citation type="journal article" date="2014" name="Int. J. Syst. Evol. Microbiol.">
        <title>Arthrobacter pityocampae sp. nov., isolated from Thaumetopoea pityocampa (Lep., Thaumetopoeidae).</title>
        <authorList>
            <person name="Ince I.A."/>
            <person name="Demirbag Z."/>
            <person name="Kati H."/>
        </authorList>
    </citation>
    <scope>NUCLEOTIDE SEQUENCE [LARGE SCALE GENOMIC DNA]</scope>
    <source>
        <strain evidence="3 4">Tp2</strain>
    </source>
</reference>